<keyword evidence="5 13" id="KW-0812">Transmembrane</keyword>
<evidence type="ECO:0000313" key="14">
    <source>
        <dbReference type="EMBL" id="SVE49899.1"/>
    </source>
</evidence>
<evidence type="ECO:0000256" key="6">
    <source>
        <dbReference type="ARBA" id="ARBA00022826"/>
    </source>
</evidence>
<organism evidence="14">
    <name type="scientific">marine metagenome</name>
    <dbReference type="NCBI Taxonomy" id="408172"/>
    <lineage>
        <taxon>unclassified sequences</taxon>
        <taxon>metagenomes</taxon>
        <taxon>ecological metagenomes</taxon>
    </lineage>
</organism>
<comment type="catalytic activity">
    <reaction evidence="12">
        <text>K(+)(in) = K(+)(out)</text>
        <dbReference type="Rhea" id="RHEA:29463"/>
        <dbReference type="ChEBI" id="CHEBI:29103"/>
    </reaction>
</comment>
<feature type="transmembrane region" description="Helical" evidence="13">
    <location>
        <begin position="56"/>
        <end position="75"/>
    </location>
</feature>
<evidence type="ECO:0000256" key="1">
    <source>
        <dbReference type="ARBA" id="ARBA00004141"/>
    </source>
</evidence>
<evidence type="ECO:0000256" key="13">
    <source>
        <dbReference type="SAM" id="Phobius"/>
    </source>
</evidence>
<evidence type="ECO:0000256" key="4">
    <source>
        <dbReference type="ARBA" id="ARBA00022538"/>
    </source>
</evidence>
<dbReference type="Pfam" id="PF06736">
    <property type="entry name" value="TMEM175"/>
    <property type="match status" value="1"/>
</dbReference>
<evidence type="ECO:0000256" key="7">
    <source>
        <dbReference type="ARBA" id="ARBA00022958"/>
    </source>
</evidence>
<feature type="transmembrane region" description="Helical" evidence="13">
    <location>
        <begin position="176"/>
        <end position="194"/>
    </location>
</feature>
<keyword evidence="9" id="KW-0406">Ion transport</keyword>
<evidence type="ECO:0000256" key="11">
    <source>
        <dbReference type="ARBA" id="ARBA00023303"/>
    </source>
</evidence>
<comment type="similarity">
    <text evidence="2">Belongs to the TMEM175 family.</text>
</comment>
<proteinExistence type="inferred from homology"/>
<keyword evidence="3" id="KW-0813">Transport</keyword>
<gene>
    <name evidence="14" type="ORF">METZ01_LOCUS502753</name>
</gene>
<keyword evidence="11" id="KW-0407">Ion channel</keyword>
<comment type="subcellular location">
    <subcellularLocation>
        <location evidence="1">Membrane</location>
        <topology evidence="1">Multi-pass membrane protein</topology>
    </subcellularLocation>
</comment>
<evidence type="ECO:0000256" key="10">
    <source>
        <dbReference type="ARBA" id="ARBA00023136"/>
    </source>
</evidence>
<dbReference type="AlphaFoldDB" id="A0A383DZX6"/>
<dbReference type="GO" id="GO:0005267">
    <property type="term" value="F:potassium channel activity"/>
    <property type="evidence" value="ECO:0007669"/>
    <property type="project" value="UniProtKB-KW"/>
</dbReference>
<evidence type="ECO:0000256" key="8">
    <source>
        <dbReference type="ARBA" id="ARBA00022989"/>
    </source>
</evidence>
<feature type="transmembrane region" description="Helical" evidence="13">
    <location>
        <begin position="110"/>
        <end position="131"/>
    </location>
</feature>
<keyword evidence="10 13" id="KW-0472">Membrane</keyword>
<evidence type="ECO:0000256" key="12">
    <source>
        <dbReference type="ARBA" id="ARBA00034430"/>
    </source>
</evidence>
<evidence type="ECO:0000256" key="5">
    <source>
        <dbReference type="ARBA" id="ARBA00022692"/>
    </source>
</evidence>
<keyword evidence="7" id="KW-0630">Potassium</keyword>
<accession>A0A383DZX6</accession>
<evidence type="ECO:0000256" key="2">
    <source>
        <dbReference type="ARBA" id="ARBA00006920"/>
    </source>
</evidence>
<name>A0A383DZX6_9ZZZZ</name>
<keyword evidence="4" id="KW-0633">Potassium transport</keyword>
<feature type="transmembrane region" description="Helical" evidence="13">
    <location>
        <begin position="152"/>
        <end position="170"/>
    </location>
</feature>
<keyword evidence="6" id="KW-0631">Potassium channel</keyword>
<reference evidence="14" key="1">
    <citation type="submission" date="2018-05" db="EMBL/GenBank/DDBJ databases">
        <authorList>
            <person name="Lanie J.A."/>
            <person name="Ng W.-L."/>
            <person name="Kazmierczak K.M."/>
            <person name="Andrzejewski T.M."/>
            <person name="Davidsen T.M."/>
            <person name="Wayne K.J."/>
            <person name="Tettelin H."/>
            <person name="Glass J.I."/>
            <person name="Rusch D."/>
            <person name="Podicherti R."/>
            <person name="Tsui H.-C.T."/>
            <person name="Winkler M.E."/>
        </authorList>
    </citation>
    <scope>NUCLEOTIDE SEQUENCE</scope>
</reference>
<feature type="non-terminal residue" evidence="14">
    <location>
        <position position="1"/>
    </location>
</feature>
<keyword evidence="8 13" id="KW-1133">Transmembrane helix</keyword>
<sequence>IAITLLVVAHDVPKNFNEFTSVMWGFIGFGITFTMLVFIWLANFKFHRRYGLEDGITIFLNSLFIFLVLFFIYPLKFLAQVLINWGVLNQGFGIDFDIGFSGGFHYYDIFIIYGLGGFSIWFVIILMYCHAYNKREVLNLDIQELKITKDTILVNSVVCFVILISIILAIFEVGHWPGMIYLFITPLIFLVFFIRNKIISKKS</sequence>
<dbReference type="GO" id="GO:0016020">
    <property type="term" value="C:membrane"/>
    <property type="evidence" value="ECO:0007669"/>
    <property type="project" value="UniProtKB-SubCell"/>
</dbReference>
<dbReference type="EMBL" id="UINC01221525">
    <property type="protein sequence ID" value="SVE49899.1"/>
    <property type="molecule type" value="Genomic_DNA"/>
</dbReference>
<dbReference type="InterPro" id="IPR010617">
    <property type="entry name" value="TMEM175-like"/>
</dbReference>
<protein>
    <submittedName>
        <fullName evidence="14">Uncharacterized protein</fullName>
    </submittedName>
</protein>
<feature type="transmembrane region" description="Helical" evidence="13">
    <location>
        <begin position="22"/>
        <end position="44"/>
    </location>
</feature>
<evidence type="ECO:0000256" key="9">
    <source>
        <dbReference type="ARBA" id="ARBA00023065"/>
    </source>
</evidence>
<dbReference type="GO" id="GO:0015252">
    <property type="term" value="F:proton channel activity"/>
    <property type="evidence" value="ECO:0007669"/>
    <property type="project" value="InterPro"/>
</dbReference>
<evidence type="ECO:0000256" key="3">
    <source>
        <dbReference type="ARBA" id="ARBA00022448"/>
    </source>
</evidence>